<dbReference type="AlphaFoldDB" id="X1MBA0"/>
<feature type="non-terminal residue" evidence="1">
    <location>
        <position position="93"/>
    </location>
</feature>
<dbReference type="EMBL" id="BARV01012401">
    <property type="protein sequence ID" value="GAI03629.1"/>
    <property type="molecule type" value="Genomic_DNA"/>
</dbReference>
<protein>
    <submittedName>
        <fullName evidence="1">Uncharacterized protein</fullName>
    </submittedName>
</protein>
<reference evidence="1" key="1">
    <citation type="journal article" date="2014" name="Front. Microbiol.">
        <title>High frequency of phylogenetically diverse reductive dehalogenase-homologous genes in deep subseafloor sedimentary metagenomes.</title>
        <authorList>
            <person name="Kawai M."/>
            <person name="Futagami T."/>
            <person name="Toyoda A."/>
            <person name="Takaki Y."/>
            <person name="Nishi S."/>
            <person name="Hori S."/>
            <person name="Arai W."/>
            <person name="Tsubouchi T."/>
            <person name="Morono Y."/>
            <person name="Uchiyama I."/>
            <person name="Ito T."/>
            <person name="Fujiyama A."/>
            <person name="Inagaki F."/>
            <person name="Takami H."/>
        </authorList>
    </citation>
    <scope>NUCLEOTIDE SEQUENCE</scope>
    <source>
        <strain evidence="1">Expedition CK06-06</strain>
    </source>
</reference>
<organism evidence="1">
    <name type="scientific">marine sediment metagenome</name>
    <dbReference type="NCBI Taxonomy" id="412755"/>
    <lineage>
        <taxon>unclassified sequences</taxon>
        <taxon>metagenomes</taxon>
        <taxon>ecological metagenomes</taxon>
    </lineage>
</organism>
<proteinExistence type="predicted"/>
<evidence type="ECO:0000313" key="1">
    <source>
        <dbReference type="EMBL" id="GAI03629.1"/>
    </source>
</evidence>
<sequence>MKRRTQNRLANLSLGIITLMVTFCILSAMISSVKAQDTIFVHPIADAVVAEMAGDGNWGHSTWAQVEVRGDLTGDPWRRKYTFLKYDIPENLL</sequence>
<gene>
    <name evidence="1" type="ORF">S06H3_22985</name>
</gene>
<accession>X1MBA0</accession>
<comment type="caution">
    <text evidence="1">The sequence shown here is derived from an EMBL/GenBank/DDBJ whole genome shotgun (WGS) entry which is preliminary data.</text>
</comment>
<name>X1MBA0_9ZZZZ</name>